<accession>A0A371GNL0</accession>
<proteinExistence type="predicted"/>
<name>A0A371GNL0_MUCPR</name>
<evidence type="ECO:0000313" key="2">
    <source>
        <dbReference type="EMBL" id="RDX91933.1"/>
    </source>
</evidence>
<evidence type="ECO:0000313" key="3">
    <source>
        <dbReference type="Proteomes" id="UP000257109"/>
    </source>
</evidence>
<evidence type="ECO:0000256" key="1">
    <source>
        <dbReference type="SAM" id="MobiDB-lite"/>
    </source>
</evidence>
<feature type="non-terminal residue" evidence="2">
    <location>
        <position position="1"/>
    </location>
</feature>
<dbReference type="Proteomes" id="UP000257109">
    <property type="component" value="Unassembled WGS sequence"/>
</dbReference>
<feature type="compositionally biased region" description="Polar residues" evidence="1">
    <location>
        <begin position="58"/>
        <end position="96"/>
    </location>
</feature>
<protein>
    <submittedName>
        <fullName evidence="2">Uncharacterized protein</fullName>
    </submittedName>
</protein>
<organism evidence="2 3">
    <name type="scientific">Mucuna pruriens</name>
    <name type="common">Velvet bean</name>
    <name type="synonym">Dolichos pruriens</name>
    <dbReference type="NCBI Taxonomy" id="157652"/>
    <lineage>
        <taxon>Eukaryota</taxon>
        <taxon>Viridiplantae</taxon>
        <taxon>Streptophyta</taxon>
        <taxon>Embryophyta</taxon>
        <taxon>Tracheophyta</taxon>
        <taxon>Spermatophyta</taxon>
        <taxon>Magnoliopsida</taxon>
        <taxon>eudicotyledons</taxon>
        <taxon>Gunneridae</taxon>
        <taxon>Pentapetalae</taxon>
        <taxon>rosids</taxon>
        <taxon>fabids</taxon>
        <taxon>Fabales</taxon>
        <taxon>Fabaceae</taxon>
        <taxon>Papilionoideae</taxon>
        <taxon>50 kb inversion clade</taxon>
        <taxon>NPAAA clade</taxon>
        <taxon>indigoferoid/millettioid clade</taxon>
        <taxon>Phaseoleae</taxon>
        <taxon>Mucuna</taxon>
    </lineage>
</organism>
<keyword evidence="3" id="KW-1185">Reference proteome</keyword>
<dbReference type="OrthoDB" id="1750742at2759"/>
<sequence length="96" mass="10578">MAAKVCSICTSMEHPTDLCPTLQETESNHPESVGAIGGYQYSWPFDNQQFGKQPFRSRPSQGQHAAQRFGSSPNVPQGPTGYQQSTPQYQAPSFQQ</sequence>
<dbReference type="EMBL" id="QJKJ01004992">
    <property type="protein sequence ID" value="RDX91933.1"/>
    <property type="molecule type" value="Genomic_DNA"/>
</dbReference>
<comment type="caution">
    <text evidence="2">The sequence shown here is derived from an EMBL/GenBank/DDBJ whole genome shotgun (WGS) entry which is preliminary data.</text>
</comment>
<reference evidence="2" key="1">
    <citation type="submission" date="2018-05" db="EMBL/GenBank/DDBJ databases">
        <title>Draft genome of Mucuna pruriens seed.</title>
        <authorList>
            <person name="Nnadi N.E."/>
            <person name="Vos R."/>
            <person name="Hasami M.H."/>
            <person name="Devisetty U.K."/>
            <person name="Aguiy J.C."/>
        </authorList>
    </citation>
    <scope>NUCLEOTIDE SEQUENCE [LARGE SCALE GENOMIC DNA]</scope>
    <source>
        <strain evidence="2">JCA_2017</strain>
    </source>
</reference>
<dbReference type="AlphaFoldDB" id="A0A371GNL0"/>
<feature type="region of interest" description="Disordered" evidence="1">
    <location>
        <begin position="44"/>
        <end position="96"/>
    </location>
</feature>
<gene>
    <name evidence="2" type="ORF">CR513_26000</name>
</gene>